<keyword evidence="1" id="KW-0472">Membrane</keyword>
<dbReference type="Proteomes" id="UP000239151">
    <property type="component" value="Unassembled WGS sequence"/>
</dbReference>
<protein>
    <submittedName>
        <fullName evidence="2">Uncharacterized protein</fullName>
    </submittedName>
</protein>
<reference evidence="2 3" key="1">
    <citation type="submission" date="2017-09" db="EMBL/GenBank/DDBJ databases">
        <title>Reassesment of A. cryaerophilus.</title>
        <authorList>
            <person name="Perez-Cataluna A."/>
            <person name="Collado L."/>
            <person name="Salgado O."/>
            <person name="Lefinanco V."/>
            <person name="Figueras M.J."/>
        </authorList>
    </citation>
    <scope>NUCLEOTIDE SEQUENCE [LARGE SCALE GENOMIC DNA]</scope>
    <source>
        <strain evidence="2 3">LMG 9065</strain>
    </source>
</reference>
<feature type="transmembrane region" description="Helical" evidence="1">
    <location>
        <begin position="132"/>
        <end position="156"/>
    </location>
</feature>
<organism evidence="2 3">
    <name type="scientific">Aliarcobacter cryaerophilus</name>
    <dbReference type="NCBI Taxonomy" id="28198"/>
    <lineage>
        <taxon>Bacteria</taxon>
        <taxon>Pseudomonadati</taxon>
        <taxon>Campylobacterota</taxon>
        <taxon>Epsilonproteobacteria</taxon>
        <taxon>Campylobacterales</taxon>
        <taxon>Arcobacteraceae</taxon>
        <taxon>Aliarcobacter</taxon>
    </lineage>
</organism>
<comment type="caution">
    <text evidence="2">The sequence shown here is derived from an EMBL/GenBank/DDBJ whole genome shotgun (WGS) entry which is preliminary data.</text>
</comment>
<proteinExistence type="predicted"/>
<evidence type="ECO:0000313" key="3">
    <source>
        <dbReference type="Proteomes" id="UP000239151"/>
    </source>
</evidence>
<dbReference type="EMBL" id="NXGI01000017">
    <property type="protein sequence ID" value="PRM96736.1"/>
    <property type="molecule type" value="Genomic_DNA"/>
</dbReference>
<gene>
    <name evidence="2" type="ORF">CJ670_08205</name>
</gene>
<evidence type="ECO:0000313" key="2">
    <source>
        <dbReference type="EMBL" id="PRM96736.1"/>
    </source>
</evidence>
<accession>A0A2S9TD28</accession>
<name>A0A2S9TD28_9BACT</name>
<dbReference type="AlphaFoldDB" id="A0A2S9TD28"/>
<keyword evidence="1" id="KW-0812">Transmembrane</keyword>
<sequence>MARAKVIELSEQELIDIVDRYEYLSTLLNSKITPNINRLEKLENEKINIDILLKELTSTKEFLGKLSTNLSNDAKQKIETYLNNKVVEVLKNAFENNKTLESNISKIADNSLFFKQVLESDQKHLQAYKKIVGYKALILCSIIAIFLGFFASIFFYKYHEISNRIENFSDLYKAINEKRIITMIEDSKTILVYDNKKIIKEGDFIDDIKVLKITDTYITFYSFRDGTTSTNKIN</sequence>
<keyword evidence="1" id="KW-1133">Transmembrane helix</keyword>
<evidence type="ECO:0000256" key="1">
    <source>
        <dbReference type="SAM" id="Phobius"/>
    </source>
</evidence>